<dbReference type="GO" id="GO:0070181">
    <property type="term" value="F:small ribosomal subunit rRNA binding"/>
    <property type="evidence" value="ECO:0007669"/>
    <property type="project" value="TreeGrafter"/>
</dbReference>
<comment type="subunit">
    <text evidence="4">Part of the 30S ribosomal subunit. Forms a tight heterodimer with protein bS6.</text>
</comment>
<dbReference type="InterPro" id="IPR036870">
    <property type="entry name" value="Ribosomal_bS18_sf"/>
</dbReference>
<protein>
    <recommendedName>
        <fullName evidence="4">Small ribosomal subunit protein bS18</fullName>
    </recommendedName>
</protein>
<reference evidence="6 7" key="1">
    <citation type="journal article" date="2015" name="Nature">
        <title>rRNA introns, odd ribosomes, and small enigmatic genomes across a large radiation of phyla.</title>
        <authorList>
            <person name="Brown C.T."/>
            <person name="Hug L.A."/>
            <person name="Thomas B.C."/>
            <person name="Sharon I."/>
            <person name="Castelle C.J."/>
            <person name="Singh A."/>
            <person name="Wilkins M.J."/>
            <person name="Williams K.H."/>
            <person name="Banfield J.F."/>
        </authorList>
    </citation>
    <scope>NUCLEOTIDE SEQUENCE [LARGE SCALE GENOMIC DNA]</scope>
</reference>
<dbReference type="NCBIfam" id="TIGR00165">
    <property type="entry name" value="S18"/>
    <property type="match status" value="1"/>
</dbReference>
<dbReference type="Gene3D" id="4.10.640.10">
    <property type="entry name" value="Ribosomal protein S18"/>
    <property type="match status" value="1"/>
</dbReference>
<evidence type="ECO:0000313" key="7">
    <source>
        <dbReference type="Proteomes" id="UP000033935"/>
    </source>
</evidence>
<dbReference type="PANTHER" id="PTHR13479:SF40">
    <property type="entry name" value="SMALL RIBOSOMAL SUBUNIT PROTEIN BS18M"/>
    <property type="match status" value="1"/>
</dbReference>
<dbReference type="HAMAP" id="MF_00270">
    <property type="entry name" value="Ribosomal_bS18"/>
    <property type="match status" value="1"/>
</dbReference>
<dbReference type="PANTHER" id="PTHR13479">
    <property type="entry name" value="30S RIBOSOMAL PROTEIN S18"/>
    <property type="match status" value="1"/>
</dbReference>
<accession>A0A0G0Q1N7</accession>
<evidence type="ECO:0000256" key="1">
    <source>
        <dbReference type="ARBA" id="ARBA00005589"/>
    </source>
</evidence>
<comment type="function">
    <text evidence="4">Binds as a heterodimer with protein bS6 to the central domain of the 16S rRNA, where it helps stabilize the platform of the 30S subunit.</text>
</comment>
<evidence type="ECO:0000256" key="4">
    <source>
        <dbReference type="HAMAP-Rule" id="MF_00270"/>
    </source>
</evidence>
<name>A0A0G0Q1N7_9BACT</name>
<evidence type="ECO:0000313" key="6">
    <source>
        <dbReference type="EMBL" id="KKR04340.1"/>
    </source>
</evidence>
<dbReference type="PRINTS" id="PR00974">
    <property type="entry name" value="RIBOSOMALS18"/>
</dbReference>
<evidence type="ECO:0000256" key="5">
    <source>
        <dbReference type="RuleBase" id="RU003910"/>
    </source>
</evidence>
<keyword evidence="4" id="KW-0694">RNA-binding</keyword>
<evidence type="ECO:0000256" key="3">
    <source>
        <dbReference type="ARBA" id="ARBA00023274"/>
    </source>
</evidence>
<dbReference type="AlphaFoldDB" id="A0A0G0Q1N7"/>
<proteinExistence type="inferred from homology"/>
<dbReference type="GO" id="GO:0003735">
    <property type="term" value="F:structural constituent of ribosome"/>
    <property type="evidence" value="ECO:0007669"/>
    <property type="project" value="InterPro"/>
</dbReference>
<comment type="similarity">
    <text evidence="1 4 5">Belongs to the bacterial ribosomal protein bS18 family.</text>
</comment>
<dbReference type="SUPFAM" id="SSF46911">
    <property type="entry name" value="Ribosomal protein S18"/>
    <property type="match status" value="1"/>
</dbReference>
<comment type="caution">
    <text evidence="6">The sequence shown here is derived from an EMBL/GenBank/DDBJ whole genome shotgun (WGS) entry which is preliminary data.</text>
</comment>
<dbReference type="InterPro" id="IPR001648">
    <property type="entry name" value="Ribosomal_bS18"/>
</dbReference>
<keyword evidence="4" id="KW-0699">rRNA-binding</keyword>
<dbReference type="Pfam" id="PF01084">
    <property type="entry name" value="Ribosomal_S18"/>
    <property type="match status" value="1"/>
</dbReference>
<sequence>MANQTPIIQRKKQCYYCFNNIQDIDYKDVTILRRFLSSFAKIVARKRSKVCMTHQRQLTSAIKRARIMALLPFVQK</sequence>
<dbReference type="GO" id="GO:0022627">
    <property type="term" value="C:cytosolic small ribosomal subunit"/>
    <property type="evidence" value="ECO:0007669"/>
    <property type="project" value="TreeGrafter"/>
</dbReference>
<keyword evidence="3 4" id="KW-0687">Ribonucleoprotein</keyword>
<keyword evidence="2 4" id="KW-0689">Ribosomal protein</keyword>
<dbReference type="EMBL" id="LBWG01000009">
    <property type="protein sequence ID" value="KKR04340.1"/>
    <property type="molecule type" value="Genomic_DNA"/>
</dbReference>
<evidence type="ECO:0000256" key="2">
    <source>
        <dbReference type="ARBA" id="ARBA00022980"/>
    </source>
</evidence>
<organism evidence="6 7">
    <name type="scientific">Candidatus Uhrbacteria bacterium GW2011_GWF2_39_13</name>
    <dbReference type="NCBI Taxonomy" id="1618995"/>
    <lineage>
        <taxon>Bacteria</taxon>
        <taxon>Candidatus Uhriibacteriota</taxon>
    </lineage>
</organism>
<dbReference type="Proteomes" id="UP000033935">
    <property type="component" value="Unassembled WGS sequence"/>
</dbReference>
<dbReference type="GO" id="GO:0006412">
    <property type="term" value="P:translation"/>
    <property type="evidence" value="ECO:0007669"/>
    <property type="project" value="UniProtKB-UniRule"/>
</dbReference>
<gene>
    <name evidence="4" type="primary">rpsR</name>
    <name evidence="6" type="ORF">UT30_C0009G0050</name>
</gene>